<dbReference type="NCBIfam" id="TIGR00254">
    <property type="entry name" value="GGDEF"/>
    <property type="match status" value="1"/>
</dbReference>
<evidence type="ECO:0000313" key="4">
    <source>
        <dbReference type="EMBL" id="SEQ02233.1"/>
    </source>
</evidence>
<dbReference type="RefSeq" id="WP_092495362.1">
    <property type="nucleotide sequence ID" value="NZ_FOFG01000002.1"/>
</dbReference>
<keyword evidence="1" id="KW-1133">Transmembrane helix</keyword>
<dbReference type="SUPFAM" id="SSF55073">
    <property type="entry name" value="Nucleotide cyclase"/>
    <property type="match status" value="1"/>
</dbReference>
<dbReference type="Pfam" id="PF00563">
    <property type="entry name" value="EAL"/>
    <property type="match status" value="1"/>
</dbReference>
<keyword evidence="5" id="KW-1185">Reference proteome</keyword>
<feature type="transmembrane region" description="Helical" evidence="1">
    <location>
        <begin position="172"/>
        <end position="194"/>
    </location>
</feature>
<dbReference type="InterPro" id="IPR043128">
    <property type="entry name" value="Rev_trsase/Diguanyl_cyclase"/>
</dbReference>
<dbReference type="SMART" id="SM00052">
    <property type="entry name" value="EAL"/>
    <property type="match status" value="1"/>
</dbReference>
<dbReference type="InterPro" id="IPR000160">
    <property type="entry name" value="GGDEF_dom"/>
</dbReference>
<dbReference type="InterPro" id="IPR052155">
    <property type="entry name" value="Biofilm_reg_signaling"/>
</dbReference>
<sequence length="787" mass="87691">MFRLQRIQVLLVAVIVVFVMAAIYISALVLERQKVLSQASRYSVVWPTSQATSEFARLEQRISAFGRGNAEPEEVQLRFDIIVNRFGVLQGGDLREFIASSPYAQKVMADFRRTVEAARPLIAGIGPGTDLDALLSILTPMDSEIARLAALANEWDAARISTDRDQLLRLHWTFSAISIGLIFCGMALIGLLLWQNKSLQQAQRALQALTTDLQATSDELTSTNAALRTQNARFDAALNNMIQALCMVDAENRLIVCNNRYVELFGLDPNALRPGTSIMELAERSSLGQSAGGSVLSEILRRQLFLFRAKPLDSYSENLSDGRTIAISHRPMADGGWVATYQDVTERRRAEDRIHHMAHHDGLTDLPNRLLLRQKMEEGLSRLQRYNQPFAILCLDLNRFKIINDTLGHGVGDALLQAVAKRLQDTVRETDVVARLGGDEFAILQLDADQPRSSDALARRIVEVLDAPYLLEGHQILVSTSIGIAIAPTDGRHADQLLRNADIALYRVKGDGRTGHRFFEQEMDAQLQSRRHLEQDLIQALKAGEFALHYQPLVDLASNQISECEALLRWHHPERGMVPPGEFIRVAEEIGLIIQLGEWVLQQACREAVSWPIPARVKVNLSPIQFVDQNLVRTVKRALEESGLPSSRLGVEITESVLLQNNEATLATLHELRQLGISIAMDDFGTGYSSLSYLRSFPFDQIKIDQSFIRDLMLRNDCRAIVDSIISLGHSLGMTTTAEGVELPEQVTELRKLGCDFAQGYLFGRPQPLHSVQEMLAAPRPPLDDAA</sequence>
<feature type="domain" description="GGDEF" evidence="3">
    <location>
        <begin position="388"/>
        <end position="521"/>
    </location>
</feature>
<dbReference type="InterPro" id="IPR035965">
    <property type="entry name" value="PAS-like_dom_sf"/>
</dbReference>
<dbReference type="PROSITE" id="PS50887">
    <property type="entry name" value="GGDEF"/>
    <property type="match status" value="1"/>
</dbReference>
<dbReference type="InterPro" id="IPR035919">
    <property type="entry name" value="EAL_sf"/>
</dbReference>
<dbReference type="PROSITE" id="PS50883">
    <property type="entry name" value="EAL"/>
    <property type="match status" value="1"/>
</dbReference>
<organism evidence="4 5">
    <name type="scientific">Faunimonas pinastri</name>
    <dbReference type="NCBI Taxonomy" id="1855383"/>
    <lineage>
        <taxon>Bacteria</taxon>
        <taxon>Pseudomonadati</taxon>
        <taxon>Pseudomonadota</taxon>
        <taxon>Alphaproteobacteria</taxon>
        <taxon>Hyphomicrobiales</taxon>
        <taxon>Afifellaceae</taxon>
        <taxon>Faunimonas</taxon>
    </lineage>
</organism>
<dbReference type="InterPro" id="IPR001633">
    <property type="entry name" value="EAL_dom"/>
</dbReference>
<dbReference type="OrthoDB" id="9814202at2"/>
<dbReference type="Pfam" id="PF00990">
    <property type="entry name" value="GGDEF"/>
    <property type="match status" value="1"/>
</dbReference>
<dbReference type="Gene3D" id="3.20.20.450">
    <property type="entry name" value="EAL domain"/>
    <property type="match status" value="1"/>
</dbReference>
<dbReference type="PANTHER" id="PTHR44757">
    <property type="entry name" value="DIGUANYLATE CYCLASE DGCP"/>
    <property type="match status" value="1"/>
</dbReference>
<dbReference type="SMART" id="SM00267">
    <property type="entry name" value="GGDEF"/>
    <property type="match status" value="1"/>
</dbReference>
<reference evidence="4 5" key="1">
    <citation type="submission" date="2016-10" db="EMBL/GenBank/DDBJ databases">
        <authorList>
            <person name="de Groot N.N."/>
        </authorList>
    </citation>
    <scope>NUCLEOTIDE SEQUENCE [LARGE SCALE GENOMIC DNA]</scope>
    <source>
        <strain evidence="4 5">A52C2</strain>
    </source>
</reference>
<dbReference type="EMBL" id="FOFG01000002">
    <property type="protein sequence ID" value="SEQ02233.1"/>
    <property type="molecule type" value="Genomic_DNA"/>
</dbReference>
<evidence type="ECO:0000259" key="2">
    <source>
        <dbReference type="PROSITE" id="PS50883"/>
    </source>
</evidence>
<dbReference type="Pfam" id="PF12860">
    <property type="entry name" value="PAS_7"/>
    <property type="match status" value="1"/>
</dbReference>
<dbReference type="STRING" id="1855383.SAMN05216548_102191"/>
<dbReference type="PANTHER" id="PTHR44757:SF2">
    <property type="entry name" value="BIOFILM ARCHITECTURE MAINTENANCE PROTEIN MBAA"/>
    <property type="match status" value="1"/>
</dbReference>
<protein>
    <submittedName>
        <fullName evidence="4">Diguanylate cyclase (GGDEF) domain-containing protein</fullName>
    </submittedName>
</protein>
<keyword evidence="1" id="KW-0812">Transmembrane</keyword>
<evidence type="ECO:0000259" key="3">
    <source>
        <dbReference type="PROSITE" id="PS50887"/>
    </source>
</evidence>
<feature type="transmembrane region" description="Helical" evidence="1">
    <location>
        <begin position="6"/>
        <end position="30"/>
    </location>
</feature>
<feature type="domain" description="EAL" evidence="2">
    <location>
        <begin position="530"/>
        <end position="780"/>
    </location>
</feature>
<dbReference type="Proteomes" id="UP000199647">
    <property type="component" value="Unassembled WGS sequence"/>
</dbReference>
<gene>
    <name evidence="4" type="ORF">SAMN05216548_102191</name>
</gene>
<dbReference type="SUPFAM" id="SSF141868">
    <property type="entry name" value="EAL domain-like"/>
    <property type="match status" value="1"/>
</dbReference>
<proteinExistence type="predicted"/>
<dbReference type="SUPFAM" id="SSF55785">
    <property type="entry name" value="PYP-like sensor domain (PAS domain)"/>
    <property type="match status" value="1"/>
</dbReference>
<accession>A0A1H9CNI6</accession>
<dbReference type="CDD" id="cd01948">
    <property type="entry name" value="EAL"/>
    <property type="match status" value="1"/>
</dbReference>
<dbReference type="InterPro" id="IPR029787">
    <property type="entry name" value="Nucleotide_cyclase"/>
</dbReference>
<dbReference type="Gene3D" id="3.30.450.20">
    <property type="entry name" value="PAS domain"/>
    <property type="match status" value="1"/>
</dbReference>
<keyword evidence="1" id="KW-0472">Membrane</keyword>
<dbReference type="Gene3D" id="3.30.70.270">
    <property type="match status" value="1"/>
</dbReference>
<evidence type="ECO:0000256" key="1">
    <source>
        <dbReference type="SAM" id="Phobius"/>
    </source>
</evidence>
<dbReference type="CDD" id="cd01949">
    <property type="entry name" value="GGDEF"/>
    <property type="match status" value="1"/>
</dbReference>
<evidence type="ECO:0000313" key="5">
    <source>
        <dbReference type="Proteomes" id="UP000199647"/>
    </source>
</evidence>
<dbReference type="AlphaFoldDB" id="A0A1H9CNI6"/>
<name>A0A1H9CNI6_9HYPH</name>